<keyword evidence="1" id="KW-0732">Signal</keyword>
<evidence type="ECO:0008006" key="3">
    <source>
        <dbReference type="Google" id="ProtNLM"/>
    </source>
</evidence>
<evidence type="ECO:0000256" key="1">
    <source>
        <dbReference type="SAM" id="SignalP"/>
    </source>
</evidence>
<protein>
    <recommendedName>
        <fullName evidence="3">Secreted protein</fullName>
    </recommendedName>
</protein>
<proteinExistence type="predicted"/>
<gene>
    <name evidence="2" type="ORF">AB5J55_25310</name>
</gene>
<dbReference type="AlphaFoldDB" id="A0AB39N5Q7"/>
<feature type="chain" id="PRO_5044264691" description="Secreted protein" evidence="1">
    <location>
        <begin position="41"/>
        <end position="183"/>
    </location>
</feature>
<accession>A0AB39N5Q7</accession>
<organism evidence="2">
    <name type="scientific">Streptomyces sp. R11</name>
    <dbReference type="NCBI Taxonomy" id="3238625"/>
    <lineage>
        <taxon>Bacteria</taxon>
        <taxon>Bacillati</taxon>
        <taxon>Actinomycetota</taxon>
        <taxon>Actinomycetes</taxon>
        <taxon>Kitasatosporales</taxon>
        <taxon>Streptomycetaceae</taxon>
        <taxon>Streptomyces</taxon>
    </lineage>
</organism>
<feature type="signal peptide" evidence="1">
    <location>
        <begin position="1"/>
        <end position="40"/>
    </location>
</feature>
<dbReference type="RefSeq" id="WP_369272847.1">
    <property type="nucleotide sequence ID" value="NZ_CP163432.1"/>
</dbReference>
<name>A0AB39N5Q7_9ACTN</name>
<reference evidence="2" key="1">
    <citation type="submission" date="2024-07" db="EMBL/GenBank/DDBJ databases">
        <authorList>
            <person name="Yu S.T."/>
        </authorList>
    </citation>
    <scope>NUCLEOTIDE SEQUENCE</scope>
    <source>
        <strain evidence="2">R11</strain>
    </source>
</reference>
<sequence>MRVTSRAATRPARARWGARCVGLGLTTALAVTLGAGPASAQPGPQLQAEVAPTELAGNPDCVDIQPPLTGFTEQDTDNAPVDGETLNFTFNGSNGSILLSVTDNSEGEPDLLDFDISGPFAAAAVIVKGGPNANVYDYRTTMAGQIEADETLHSPLNTSSAPPNDFYAISHVAFCIVPDGDNT</sequence>
<evidence type="ECO:0000313" key="2">
    <source>
        <dbReference type="EMBL" id="XDQ12708.1"/>
    </source>
</evidence>
<dbReference type="EMBL" id="CP163432">
    <property type="protein sequence ID" value="XDQ12708.1"/>
    <property type="molecule type" value="Genomic_DNA"/>
</dbReference>